<dbReference type="GO" id="GO:0000287">
    <property type="term" value="F:magnesium ion binding"/>
    <property type="evidence" value="ECO:0007669"/>
    <property type="project" value="UniProtKB-UniRule"/>
</dbReference>
<keyword evidence="2 6" id="KW-0479">Metal-binding</keyword>
<dbReference type="InterPro" id="IPR032264">
    <property type="entry name" value="MenD_middle"/>
</dbReference>
<keyword evidence="3 6" id="KW-0460">Magnesium</keyword>
<dbReference type="UniPathway" id="UPA00079"/>
<dbReference type="CDD" id="cd02009">
    <property type="entry name" value="TPP_SHCHC_synthase"/>
    <property type="match status" value="1"/>
</dbReference>
<protein>
    <recommendedName>
        <fullName evidence="6">2-succinyl-5-enolpyruvyl-6-hydroxy-3-cyclohexene-1-carboxylate synthase</fullName>
        <shortName evidence="6">SEPHCHC synthase</shortName>
        <ecNumber evidence="6">2.2.1.9</ecNumber>
    </recommendedName>
    <alternativeName>
        <fullName evidence="6">Menaquinone biosynthesis protein MenD</fullName>
    </alternativeName>
</protein>
<dbReference type="InterPro" id="IPR029061">
    <property type="entry name" value="THDP-binding"/>
</dbReference>
<evidence type="ECO:0000256" key="1">
    <source>
        <dbReference type="ARBA" id="ARBA00022679"/>
    </source>
</evidence>
<dbReference type="GO" id="GO:0030976">
    <property type="term" value="F:thiamine pyrophosphate binding"/>
    <property type="evidence" value="ECO:0007669"/>
    <property type="project" value="UniProtKB-UniRule"/>
</dbReference>
<evidence type="ECO:0000256" key="6">
    <source>
        <dbReference type="HAMAP-Rule" id="MF_01659"/>
    </source>
</evidence>
<feature type="domain" description="Thiamine pyrophosphate enzyme N-terminal TPP-binding" evidence="8">
    <location>
        <begin position="16"/>
        <end position="127"/>
    </location>
</feature>
<dbReference type="InterPro" id="IPR004433">
    <property type="entry name" value="MenaQ_synth_MenD"/>
</dbReference>
<dbReference type="GO" id="GO:0009234">
    <property type="term" value="P:menaquinone biosynthetic process"/>
    <property type="evidence" value="ECO:0007669"/>
    <property type="project" value="UniProtKB-UniRule"/>
</dbReference>
<comment type="cofactor">
    <cofactor evidence="6">
        <name>Mg(2+)</name>
        <dbReference type="ChEBI" id="CHEBI:18420"/>
    </cofactor>
    <cofactor evidence="6">
        <name>Mn(2+)</name>
        <dbReference type="ChEBI" id="CHEBI:29035"/>
    </cofactor>
</comment>
<keyword evidence="1 6" id="KW-0808">Transferase</keyword>
<evidence type="ECO:0000256" key="5">
    <source>
        <dbReference type="ARBA" id="ARBA00023211"/>
    </source>
</evidence>
<dbReference type="CDD" id="cd07037">
    <property type="entry name" value="TPP_PYR_MenD"/>
    <property type="match status" value="1"/>
</dbReference>
<comment type="catalytic activity">
    <reaction evidence="6">
        <text>isochorismate + 2-oxoglutarate + H(+) = 5-enolpyruvoyl-6-hydroxy-2-succinyl-cyclohex-3-ene-1-carboxylate + CO2</text>
        <dbReference type="Rhea" id="RHEA:25593"/>
        <dbReference type="ChEBI" id="CHEBI:15378"/>
        <dbReference type="ChEBI" id="CHEBI:16526"/>
        <dbReference type="ChEBI" id="CHEBI:16810"/>
        <dbReference type="ChEBI" id="CHEBI:29780"/>
        <dbReference type="ChEBI" id="CHEBI:58818"/>
        <dbReference type="EC" id="2.2.1.9"/>
    </reaction>
</comment>
<dbReference type="KEGG" id="lng:BSQ50_03280"/>
<dbReference type="NCBIfam" id="TIGR00173">
    <property type="entry name" value="menD"/>
    <property type="match status" value="1"/>
</dbReference>
<dbReference type="PANTHER" id="PTHR42916:SF1">
    <property type="entry name" value="PROTEIN PHYLLO, CHLOROPLASTIC"/>
    <property type="match status" value="1"/>
</dbReference>
<comment type="cofactor">
    <cofactor evidence="6">
        <name>thiamine diphosphate</name>
        <dbReference type="ChEBI" id="CHEBI:58937"/>
    </cofactor>
    <text evidence="6">Binds 1 thiamine pyrophosphate per subunit.</text>
</comment>
<evidence type="ECO:0000256" key="3">
    <source>
        <dbReference type="ARBA" id="ARBA00022842"/>
    </source>
</evidence>
<evidence type="ECO:0000259" key="8">
    <source>
        <dbReference type="Pfam" id="PF02776"/>
    </source>
</evidence>
<dbReference type="GO" id="GO:0070204">
    <property type="term" value="F:2-succinyl-5-enolpyruvyl-6-hydroxy-3-cyclohexene-1-carboxylic-acid synthase activity"/>
    <property type="evidence" value="ECO:0007669"/>
    <property type="project" value="UniProtKB-UniRule"/>
</dbReference>
<dbReference type="Gene3D" id="3.40.50.1220">
    <property type="entry name" value="TPP-binding domain"/>
    <property type="match status" value="1"/>
</dbReference>
<dbReference type="HAMAP" id="MF_01659">
    <property type="entry name" value="MenD"/>
    <property type="match status" value="1"/>
</dbReference>
<dbReference type="InterPro" id="IPR011766">
    <property type="entry name" value="TPP_enzyme_TPP-bd"/>
</dbReference>
<reference evidence="10 11" key="1">
    <citation type="submission" date="2016-11" db="EMBL/GenBank/DDBJ databases">
        <title>Interaction between Lactobacillus species and yeast in water kefir.</title>
        <authorList>
            <person name="Behr J."/>
            <person name="Xu D."/>
            <person name="Vogel R.F."/>
        </authorList>
    </citation>
    <scope>NUCLEOTIDE SEQUENCE [LARGE SCALE GENOMIC DNA]</scope>
    <source>
        <strain evidence="10 11">TMW 1.1827</strain>
    </source>
</reference>
<proteinExistence type="inferred from homology"/>
<comment type="pathway">
    <text evidence="6">Quinol/quinone metabolism; menaquinone biosynthesis.</text>
</comment>
<dbReference type="EC" id="2.2.1.9" evidence="6"/>
<sequence>MNENEMLQKYISCLWEGLLAQKIKRVVLSPGSRSTPLALAAAQLAQEKLIELYVDVDERSAAFFALGLIKASAEPALIICTSGTAAANYFPAVCEAQLSHLPLLVLTTDRPPELQDIQAPQTIDQQKLYGNHVKHFWQLPLPSSSTKERQYLWQTVQRSVAVAKQEPAGPVQLNLPLRKPLVPQLPFKLPDNLQPLNFKAVSAQLDATQKQQLSRQLSGKRGLIIAGPQSKRDLISSQKILEWAQANNWPIIADPLSNLRSAANSNLISTADFLCRLPTINIAKYQPEVIIQTGSTLVSAAISNWLKQISVPTYFLDQHHSGVEATLQAKYYFPLSATDFLKDLTIQPAPLDWLQRWQQVEQLVTAQLDDYFLQQTKLSEIAAVYWLGKGLQPGNAFISNSMPIRDVENFWLQPQAKIFCNRGANGIDGINSTALGMAAEYSKQQNVLLTGDLAFFHDLTGLQMAKNYKLKLRVIINNNNGGGIFSFLPQSGKPGFNQVFGTPQNLDLQHLAAAYQADYHLADTPTNFQELISQPIRKLELIEIRSDRTANLLEHRQLNRQIQTVIQEELI</sequence>
<evidence type="ECO:0000313" key="11">
    <source>
        <dbReference type="Proteomes" id="UP000324497"/>
    </source>
</evidence>
<evidence type="ECO:0000256" key="4">
    <source>
        <dbReference type="ARBA" id="ARBA00023052"/>
    </source>
</evidence>
<dbReference type="Pfam" id="PF16582">
    <property type="entry name" value="TPP_enzyme_M_2"/>
    <property type="match status" value="1"/>
</dbReference>
<evidence type="ECO:0000256" key="2">
    <source>
        <dbReference type="ARBA" id="ARBA00022723"/>
    </source>
</evidence>
<dbReference type="GO" id="GO:0030145">
    <property type="term" value="F:manganese ion binding"/>
    <property type="evidence" value="ECO:0007669"/>
    <property type="project" value="UniProtKB-UniRule"/>
</dbReference>
<comment type="function">
    <text evidence="6">Catalyzes the thiamine diphosphate-dependent decarboxylation of 2-oxoglutarate and the subsequent addition of the resulting succinic semialdehyde-thiamine pyrophosphate anion to isochorismate to yield 2-succinyl-5-enolpyruvyl-6-hydroxy-3-cyclohexene-1-carboxylate (SEPHCHC).</text>
</comment>
<evidence type="ECO:0000313" key="10">
    <source>
        <dbReference type="EMBL" id="AUJ31665.1"/>
    </source>
</evidence>
<dbReference type="Gene3D" id="3.40.50.970">
    <property type="match status" value="2"/>
</dbReference>
<feature type="domain" description="Thiamine pyrophosphate enzyme TPP-binding" evidence="7">
    <location>
        <begin position="432"/>
        <end position="534"/>
    </location>
</feature>
<keyword evidence="4 6" id="KW-0786">Thiamine pyrophosphate</keyword>
<evidence type="ECO:0000259" key="7">
    <source>
        <dbReference type="Pfam" id="PF02775"/>
    </source>
</evidence>
<dbReference type="Pfam" id="PF02776">
    <property type="entry name" value="TPP_enzyme_N"/>
    <property type="match status" value="1"/>
</dbReference>
<dbReference type="InterPro" id="IPR012001">
    <property type="entry name" value="Thiamin_PyroP_enz_TPP-bd_dom"/>
</dbReference>
<dbReference type="Proteomes" id="UP000324497">
    <property type="component" value="Chromosome"/>
</dbReference>
<comment type="pathway">
    <text evidence="6">Quinol/quinone metabolism; 1,4-dihydroxy-2-naphthoate biosynthesis; 1,4-dihydroxy-2-naphthoate from chorismate: step 2/7.</text>
</comment>
<feature type="domain" description="Menaquinone biosynthesis protein MenD middle" evidence="9">
    <location>
        <begin position="203"/>
        <end position="387"/>
    </location>
</feature>
<dbReference type="UniPathway" id="UPA01057">
    <property type="reaction ID" value="UER00164"/>
</dbReference>
<dbReference type="PIRSF" id="PIRSF004983">
    <property type="entry name" value="MenD"/>
    <property type="match status" value="1"/>
</dbReference>
<dbReference type="SUPFAM" id="SSF52518">
    <property type="entry name" value="Thiamin diphosphate-binding fold (THDP-binding)"/>
    <property type="match status" value="2"/>
</dbReference>
<organism evidence="10 11">
    <name type="scientific">Liquorilactobacillus nagelii</name>
    <dbReference type="NCBI Taxonomy" id="82688"/>
    <lineage>
        <taxon>Bacteria</taxon>
        <taxon>Bacillati</taxon>
        <taxon>Bacillota</taxon>
        <taxon>Bacilli</taxon>
        <taxon>Lactobacillales</taxon>
        <taxon>Lactobacillaceae</taxon>
        <taxon>Liquorilactobacillus</taxon>
    </lineage>
</organism>
<keyword evidence="11" id="KW-1185">Reference proteome</keyword>
<name>A0A3Q8CUC9_9LACO</name>
<dbReference type="Pfam" id="PF02775">
    <property type="entry name" value="TPP_enzyme_C"/>
    <property type="match status" value="1"/>
</dbReference>
<keyword evidence="5 6" id="KW-0464">Manganese</keyword>
<dbReference type="GeneID" id="78522058"/>
<comment type="subunit">
    <text evidence="6">Homodimer.</text>
</comment>
<keyword evidence="6" id="KW-0474">Menaquinone biosynthesis</keyword>
<dbReference type="RefSeq" id="WP_057886290.1">
    <property type="nucleotide sequence ID" value="NZ_CP018180.1"/>
</dbReference>
<comment type="similarity">
    <text evidence="6">Belongs to the TPP enzyme family. MenD subfamily.</text>
</comment>
<gene>
    <name evidence="6" type="primary">menD</name>
    <name evidence="10" type="ORF">BSQ50_03280</name>
</gene>
<accession>A0A3Q8CUC9</accession>
<evidence type="ECO:0000259" key="9">
    <source>
        <dbReference type="Pfam" id="PF16582"/>
    </source>
</evidence>
<dbReference type="AlphaFoldDB" id="A0A3Q8CUC9"/>
<dbReference type="EMBL" id="CP018180">
    <property type="protein sequence ID" value="AUJ31665.1"/>
    <property type="molecule type" value="Genomic_DNA"/>
</dbReference>
<dbReference type="PANTHER" id="PTHR42916">
    <property type="entry name" value="2-SUCCINYL-5-ENOLPYRUVYL-6-HYDROXY-3-CYCLOHEXENE-1-CARBOXYLATE SYNTHASE"/>
    <property type="match status" value="1"/>
</dbReference>